<dbReference type="STRING" id="483547.GSUB_08640"/>
<evidence type="ECO:0000259" key="2">
    <source>
        <dbReference type="Pfam" id="PF13476"/>
    </source>
</evidence>
<proteinExistence type="predicted"/>
<dbReference type="GO" id="GO:0016887">
    <property type="term" value="F:ATP hydrolysis activity"/>
    <property type="evidence" value="ECO:0007669"/>
    <property type="project" value="InterPro"/>
</dbReference>
<reference evidence="3 4" key="1">
    <citation type="journal article" date="2015" name="Genome Announc.">
        <title>Genomes of Geoalkalibacter ferrihydriticus Z-0531T and Geoalkalibacter subterraneus Red1T, Two Haloalkaliphilic Metal-Reducing Deltaproteobacteria.</title>
        <authorList>
            <person name="Badalamenti J.P."/>
            <person name="Krajmalnik-Brown R."/>
            <person name="Torres C.I."/>
            <person name="Bond D.R."/>
        </authorList>
    </citation>
    <scope>NUCLEOTIDE SEQUENCE [LARGE SCALE GENOMIC DNA]</scope>
    <source>
        <strain evidence="3 4">Red1</strain>
    </source>
</reference>
<dbReference type="Pfam" id="PF13476">
    <property type="entry name" value="AAA_23"/>
    <property type="match status" value="1"/>
</dbReference>
<dbReference type="Proteomes" id="UP000035036">
    <property type="component" value="Chromosome"/>
</dbReference>
<dbReference type="AlphaFoldDB" id="A0A0B5FEQ6"/>
<feature type="coiled-coil region" evidence="1">
    <location>
        <begin position="470"/>
        <end position="566"/>
    </location>
</feature>
<dbReference type="PANTHER" id="PTHR41259:SF1">
    <property type="entry name" value="DOUBLE-STRAND BREAK REPAIR RAD50 ATPASE, PUTATIVE-RELATED"/>
    <property type="match status" value="1"/>
</dbReference>
<feature type="coiled-coil region" evidence="1">
    <location>
        <begin position="259"/>
        <end position="330"/>
    </location>
</feature>
<accession>A0A0B5FEQ6</accession>
<keyword evidence="1" id="KW-0175">Coiled coil</keyword>
<dbReference type="EMBL" id="CP010311">
    <property type="protein sequence ID" value="AJF06602.1"/>
    <property type="molecule type" value="Genomic_DNA"/>
</dbReference>
<gene>
    <name evidence="3" type="ORF">GSUB_08640</name>
</gene>
<dbReference type="InterPro" id="IPR038729">
    <property type="entry name" value="Rad50/SbcC_AAA"/>
</dbReference>
<dbReference type="Gene3D" id="3.40.50.300">
    <property type="entry name" value="P-loop containing nucleotide triphosphate hydrolases"/>
    <property type="match status" value="2"/>
</dbReference>
<dbReference type="GO" id="GO:0006302">
    <property type="term" value="P:double-strand break repair"/>
    <property type="evidence" value="ECO:0007669"/>
    <property type="project" value="InterPro"/>
</dbReference>
<keyword evidence="4" id="KW-1185">Reference proteome</keyword>
<protein>
    <recommendedName>
        <fullName evidence="2">Rad50/SbcC-type AAA domain-containing protein</fullName>
    </recommendedName>
</protein>
<evidence type="ECO:0000313" key="3">
    <source>
        <dbReference type="EMBL" id="AJF06602.1"/>
    </source>
</evidence>
<name>A0A0B5FEQ6_9BACT</name>
<feature type="coiled-coil region" evidence="1">
    <location>
        <begin position="194"/>
        <end position="228"/>
    </location>
</feature>
<sequence length="739" mass="85101">MILRSLELRHFGKFSEKSVDFRRGLNLVIGPNEAGKSTLIEAIPAALFGMRDKERFRPWGKQGSPGVALSLEGRSHTVRIERDLTSDRVVLAERDDLYHNLYRFEGKASPQGRSSEREEYLEQLSRLFGIADEDIFRASLFFGQGSLEVSGQGGMAAKIKTLLSGFVEVDYDKVLQSLQEDYFSLTRENPWGRDKNRDRELEEIRQRQQELQEKWTREQDDVEKLEAMRAEIAELKDGIDAGRSDYEKGERYLSWVRQQHDLEEKAERLRKDLARFEQQHDKVSDLLEKRDNIEKEFAAVGLPRQIPEKLPRLLEESEEVRQELVRVQSETVALRDRLVRMPAPRWKWRAGATAGLLGAVVGGYFYLPEWFPPIATIALVGGVCIWAPFLSNLLRFRSAMSNLKGQGKILEQSRVEAQERLAEIDGQFEAMGIRSSAVERVKMQRNLVRHRELIDTLREVESALGVLDTPDALQEEKQSAEQELAEVEESLEKERPKYGQSLMAREDLPEAEKKLRELGEELQQKEKRLLELTRSEAAMQGALADLEHLQEELEQLREREKTLTFRAQSLKLGFDLLDEAVTEFRQSYLQNFAADIGHYLSKTTAGRYAEARLDDDFNLFIKTRSGQWQPVESFSRGTADAVYFSVRLALTRHLSRGRNLPFLLDDPLVNLDATRLSEAFDTLEKISAEHQVILLSHDERLLKRAARDRWHVVTLDKIKAAQVNESPEKKEELQQLFLL</sequence>
<dbReference type="OrthoDB" id="9764467at2"/>
<dbReference type="KEGG" id="gsb:GSUB_08640"/>
<dbReference type="InterPro" id="IPR027417">
    <property type="entry name" value="P-loop_NTPase"/>
</dbReference>
<evidence type="ECO:0000313" key="4">
    <source>
        <dbReference type="Proteomes" id="UP000035036"/>
    </source>
</evidence>
<dbReference type="RefSeq" id="WP_040200302.1">
    <property type="nucleotide sequence ID" value="NZ_CP010311.1"/>
</dbReference>
<feature type="domain" description="Rad50/SbcC-type AAA" evidence="2">
    <location>
        <begin position="5"/>
        <end position="238"/>
    </location>
</feature>
<evidence type="ECO:0000256" key="1">
    <source>
        <dbReference type="SAM" id="Coils"/>
    </source>
</evidence>
<organism evidence="3 4">
    <name type="scientific">Geoalkalibacter subterraneus</name>
    <dbReference type="NCBI Taxonomy" id="483547"/>
    <lineage>
        <taxon>Bacteria</taxon>
        <taxon>Pseudomonadati</taxon>
        <taxon>Thermodesulfobacteriota</taxon>
        <taxon>Desulfuromonadia</taxon>
        <taxon>Desulfuromonadales</taxon>
        <taxon>Geoalkalibacteraceae</taxon>
        <taxon>Geoalkalibacter</taxon>
    </lineage>
</organism>
<dbReference type="HOGENOM" id="CLU_387738_0_0_7"/>
<dbReference type="PANTHER" id="PTHR41259">
    <property type="entry name" value="DOUBLE-STRAND BREAK REPAIR RAD50 ATPASE, PUTATIVE-RELATED"/>
    <property type="match status" value="1"/>
</dbReference>
<dbReference type="SUPFAM" id="SSF52540">
    <property type="entry name" value="P-loop containing nucleoside triphosphate hydrolases"/>
    <property type="match status" value="1"/>
</dbReference>